<dbReference type="WBParaSite" id="PS1159_v2.g20552.t1">
    <property type="protein sequence ID" value="PS1159_v2.g20552.t1"/>
    <property type="gene ID" value="PS1159_v2.g20552"/>
</dbReference>
<protein>
    <submittedName>
        <fullName evidence="2">Solute carrier family 40 member</fullName>
    </submittedName>
</protein>
<evidence type="ECO:0000313" key="1">
    <source>
        <dbReference type="Proteomes" id="UP000887580"/>
    </source>
</evidence>
<dbReference type="Proteomes" id="UP000887580">
    <property type="component" value="Unplaced"/>
</dbReference>
<accession>A0AC35FSW2</accession>
<proteinExistence type="predicted"/>
<sequence>MSYLPNLTFFALYFAYTISCLGDRIWTFSIIFVLSELGGLRLVTINQLFQGLSQMVLASYVGNWYDNFGRQIGVQLFLGFNNLSIAASAALLAVTLHLSKTSESYYYLITLIFSIIFCSISMAAASGEKLAFSKDWIVVMVQASDVTEEGHSEGDEQNIIKQQKRLSAQNAILTVLDMLAAIIAPLGSGFVLKHFGLLNGCLVIVGWNILGWASESAILFWIYQEVEALSIKKLNNPETSANEIKQENRLSIIQMFKIYFSQAVFPAALGLSFLYMTVLAFDGISISFGEREGFDASILGTFQSIGSALGMTAALSFPFLASKFGLSKTAFFGLTAELIALGICIVSVFLPGSPFDLKGYFGTITIKEWWQTFLDTFKSTAATKSNSMNETSGMNWSKFEVNSKSADSLFFLFTGITLARFGLWLTDLAITQIMQETVIEEKRGTIFGVENALCQFFSVSKDIFAILLPDSKTFGILVFISVAAVAAAFFLFICHLFNSKKKQT</sequence>
<name>A0AC35FSW2_9BILA</name>
<reference evidence="2" key="1">
    <citation type="submission" date="2022-11" db="UniProtKB">
        <authorList>
            <consortium name="WormBaseParasite"/>
        </authorList>
    </citation>
    <scope>IDENTIFICATION</scope>
</reference>
<evidence type="ECO:0000313" key="2">
    <source>
        <dbReference type="WBParaSite" id="PS1159_v2.g20552.t1"/>
    </source>
</evidence>
<organism evidence="1 2">
    <name type="scientific">Panagrolaimus sp. PS1159</name>
    <dbReference type="NCBI Taxonomy" id="55785"/>
    <lineage>
        <taxon>Eukaryota</taxon>
        <taxon>Metazoa</taxon>
        <taxon>Ecdysozoa</taxon>
        <taxon>Nematoda</taxon>
        <taxon>Chromadorea</taxon>
        <taxon>Rhabditida</taxon>
        <taxon>Tylenchina</taxon>
        <taxon>Panagrolaimomorpha</taxon>
        <taxon>Panagrolaimoidea</taxon>
        <taxon>Panagrolaimidae</taxon>
        <taxon>Panagrolaimus</taxon>
    </lineage>
</organism>